<keyword evidence="1" id="KW-0732">Signal</keyword>
<accession>A0A1I0HKZ0</accession>
<dbReference type="GO" id="GO:0006974">
    <property type="term" value="P:DNA damage response"/>
    <property type="evidence" value="ECO:0007669"/>
    <property type="project" value="TreeGrafter"/>
</dbReference>
<dbReference type="PANTHER" id="PTHR34387:SF1">
    <property type="entry name" value="PERIPLASMIC IMMUNOGENIC PROTEIN"/>
    <property type="match status" value="1"/>
</dbReference>
<evidence type="ECO:0000313" key="2">
    <source>
        <dbReference type="EMBL" id="SET84656.1"/>
    </source>
</evidence>
<dbReference type="InterPro" id="IPR052022">
    <property type="entry name" value="26kDa_periplasmic_antigen"/>
</dbReference>
<feature type="chain" id="PRO_5044372565" evidence="1">
    <location>
        <begin position="36"/>
        <end position="264"/>
    </location>
</feature>
<organism evidence="2 3">
    <name type="scientific">Enterocloster lavalensis</name>
    <dbReference type="NCBI Taxonomy" id="460384"/>
    <lineage>
        <taxon>Bacteria</taxon>
        <taxon>Bacillati</taxon>
        <taxon>Bacillota</taxon>
        <taxon>Clostridia</taxon>
        <taxon>Lachnospirales</taxon>
        <taxon>Lachnospiraceae</taxon>
        <taxon>Enterocloster</taxon>
    </lineage>
</organism>
<dbReference type="EMBL" id="FOIM01000016">
    <property type="protein sequence ID" value="SET84656.1"/>
    <property type="molecule type" value="Genomic_DNA"/>
</dbReference>
<feature type="signal peptide" evidence="1">
    <location>
        <begin position="1"/>
        <end position="35"/>
    </location>
</feature>
<dbReference type="AlphaFoldDB" id="A0A1I0HKZ0"/>
<gene>
    <name evidence="2" type="ORF">SAMN05216313_116109</name>
</gene>
<sequence>MKKLSENKNSRKVLAVAAAAVTAAALGLSACSAQAQSPGTIVVQNQDVSANQLTVSGKEEVRVVPDMAEIVFSIRTQKPTAQECQQENAKNLNDTIEKLKSLGVEERSIQTSSYGLDPIYNWNSDTREITGYEMNTQLTVSDIPIGEAGSIMSQSVVAGVNSIDNVSYFCSTYDESYQEALKKAIEMAKGKASAMAEASGRTLGEVSNVEEYGYNPYTRYTGYMSGGGARNEMAMETTAAAMDMGVMAGEISVEAQVSVTFNLQ</sequence>
<dbReference type="Gene3D" id="3.30.110.170">
    <property type="entry name" value="Protein of unknown function (DUF541), domain 1"/>
    <property type="match status" value="1"/>
</dbReference>
<name>A0A1I0HKZ0_9FIRM</name>
<dbReference type="Gene3D" id="3.30.70.2970">
    <property type="entry name" value="Protein of unknown function (DUF541), domain 2"/>
    <property type="match status" value="1"/>
</dbReference>
<dbReference type="GeneID" id="93277383"/>
<dbReference type="PANTHER" id="PTHR34387">
    <property type="entry name" value="SLR1258 PROTEIN"/>
    <property type="match status" value="1"/>
</dbReference>
<dbReference type="Proteomes" id="UP000198508">
    <property type="component" value="Unassembled WGS sequence"/>
</dbReference>
<dbReference type="InterPro" id="IPR006311">
    <property type="entry name" value="TAT_signal"/>
</dbReference>
<evidence type="ECO:0000256" key="1">
    <source>
        <dbReference type="SAM" id="SignalP"/>
    </source>
</evidence>
<keyword evidence="3" id="KW-1185">Reference proteome</keyword>
<protein>
    <submittedName>
        <fullName evidence="2">Uncharacterized protein</fullName>
    </submittedName>
</protein>
<dbReference type="Pfam" id="PF04402">
    <property type="entry name" value="SIMPL"/>
    <property type="match status" value="1"/>
</dbReference>
<dbReference type="STRING" id="460384.SAMN05216313_116109"/>
<proteinExistence type="predicted"/>
<evidence type="ECO:0000313" key="3">
    <source>
        <dbReference type="Proteomes" id="UP000198508"/>
    </source>
</evidence>
<dbReference type="InterPro" id="IPR007497">
    <property type="entry name" value="SIMPL/DUF541"/>
</dbReference>
<reference evidence="3" key="1">
    <citation type="submission" date="2016-10" db="EMBL/GenBank/DDBJ databases">
        <authorList>
            <person name="Varghese N."/>
            <person name="Submissions S."/>
        </authorList>
    </citation>
    <scope>NUCLEOTIDE SEQUENCE [LARGE SCALE GENOMIC DNA]</scope>
    <source>
        <strain evidence="3">NLAE-zl-G277</strain>
    </source>
</reference>
<dbReference type="PROSITE" id="PS51257">
    <property type="entry name" value="PROKAR_LIPOPROTEIN"/>
    <property type="match status" value="1"/>
</dbReference>
<dbReference type="PROSITE" id="PS51318">
    <property type="entry name" value="TAT"/>
    <property type="match status" value="1"/>
</dbReference>
<dbReference type="RefSeq" id="WP_092365609.1">
    <property type="nucleotide sequence ID" value="NZ_DAINWJ010000147.1"/>
</dbReference>